<accession>A0ABT1A335</accession>
<comment type="caution">
    <text evidence="2">The sequence shown here is derived from an EMBL/GenBank/DDBJ whole genome shotgun (WGS) entry which is preliminary data.</text>
</comment>
<dbReference type="Proteomes" id="UP001165283">
    <property type="component" value="Unassembled WGS sequence"/>
</dbReference>
<protein>
    <submittedName>
        <fullName evidence="2">Uncharacterized protein</fullName>
    </submittedName>
</protein>
<feature type="region of interest" description="Disordered" evidence="1">
    <location>
        <begin position="1"/>
        <end position="38"/>
    </location>
</feature>
<name>A0ABT1A335_9PSEU</name>
<sequence length="84" mass="8709">MTGSPVPSWDAPETSNSRRCGPSTTRTSEDIRTTCTSPTGVPLVPDTVTVVAVSRQANASSMTNRLISGPAPDVVVSRHERGGG</sequence>
<evidence type="ECO:0000313" key="3">
    <source>
        <dbReference type="Proteomes" id="UP001165283"/>
    </source>
</evidence>
<keyword evidence="3" id="KW-1185">Reference proteome</keyword>
<feature type="region of interest" description="Disordered" evidence="1">
    <location>
        <begin position="63"/>
        <end position="84"/>
    </location>
</feature>
<reference evidence="2" key="1">
    <citation type="submission" date="2021-04" db="EMBL/GenBank/DDBJ databases">
        <title>Pseudonocardia sp. nov., isolated from sandy soil of mangrove forest.</title>
        <authorList>
            <person name="Zan Z."/>
            <person name="Huang R."/>
            <person name="Liu W."/>
        </authorList>
    </citation>
    <scope>NUCLEOTIDE SEQUENCE</scope>
    <source>
        <strain evidence="2">S2-4</strain>
    </source>
</reference>
<feature type="compositionally biased region" description="Polar residues" evidence="1">
    <location>
        <begin position="13"/>
        <end position="26"/>
    </location>
</feature>
<gene>
    <name evidence="2" type="ORF">KDL28_20320</name>
</gene>
<dbReference type="EMBL" id="JAGSOV010000041">
    <property type="protein sequence ID" value="MCO1657407.1"/>
    <property type="molecule type" value="Genomic_DNA"/>
</dbReference>
<evidence type="ECO:0000313" key="2">
    <source>
        <dbReference type="EMBL" id="MCO1657407.1"/>
    </source>
</evidence>
<proteinExistence type="predicted"/>
<dbReference type="RefSeq" id="WP_252441058.1">
    <property type="nucleotide sequence ID" value="NZ_JAGSOV010000041.1"/>
</dbReference>
<evidence type="ECO:0000256" key="1">
    <source>
        <dbReference type="SAM" id="MobiDB-lite"/>
    </source>
</evidence>
<organism evidence="2 3">
    <name type="scientific">Pseudonocardia humida</name>
    <dbReference type="NCBI Taxonomy" id="2800819"/>
    <lineage>
        <taxon>Bacteria</taxon>
        <taxon>Bacillati</taxon>
        <taxon>Actinomycetota</taxon>
        <taxon>Actinomycetes</taxon>
        <taxon>Pseudonocardiales</taxon>
        <taxon>Pseudonocardiaceae</taxon>
        <taxon>Pseudonocardia</taxon>
    </lineage>
</organism>